<reference evidence="2" key="3">
    <citation type="submission" date="2020-02" db="EMBL/GenBank/DDBJ databases">
        <authorList>
            <person name="Matsumoto Y."/>
            <person name="Motooka D."/>
            <person name="Nakamura S."/>
        </authorList>
    </citation>
    <scope>NUCLEOTIDE SEQUENCE</scope>
    <source>
        <strain evidence="2">JCM 6377</strain>
    </source>
</reference>
<protein>
    <submittedName>
        <fullName evidence="3">Uncharacterized protein</fullName>
    </submittedName>
</protein>
<dbReference type="AlphaFoldDB" id="A0A2A7N0L9"/>
<evidence type="ECO:0000313" key="5">
    <source>
        <dbReference type="Proteomes" id="UP000465302"/>
    </source>
</evidence>
<reference evidence="3 4" key="1">
    <citation type="submission" date="2017-10" db="EMBL/GenBank/DDBJ databases">
        <title>The new phylogeny of genus Mycobacterium.</title>
        <authorList>
            <person name="Tortoli E."/>
            <person name="Trovato A."/>
            <person name="Cirillo D.M."/>
        </authorList>
    </citation>
    <scope>NUCLEOTIDE SEQUENCE [LARGE SCALE GENOMIC DNA]</scope>
    <source>
        <strain evidence="3 4">CCUG37673</strain>
    </source>
</reference>
<dbReference type="RefSeq" id="WP_097941029.1">
    <property type="nucleotide sequence ID" value="NZ_BLKS01000001.1"/>
</dbReference>
<organism evidence="3 4">
    <name type="scientific">Mycolicibacterium agri</name>
    <name type="common">Mycobacterium agri</name>
    <dbReference type="NCBI Taxonomy" id="36811"/>
    <lineage>
        <taxon>Bacteria</taxon>
        <taxon>Bacillati</taxon>
        <taxon>Actinomycetota</taxon>
        <taxon>Actinomycetes</taxon>
        <taxon>Mycobacteriales</taxon>
        <taxon>Mycobacteriaceae</taxon>
        <taxon>Mycolicibacterium</taxon>
    </lineage>
</organism>
<reference evidence="2 5" key="2">
    <citation type="journal article" date="2019" name="Emerg. Microbes Infect.">
        <title>Comprehensive subspecies identification of 175 nontuberculous mycobacteria species based on 7547 genomic profiles.</title>
        <authorList>
            <person name="Matsumoto Y."/>
            <person name="Kinjo T."/>
            <person name="Motooka D."/>
            <person name="Nabeya D."/>
            <person name="Jung N."/>
            <person name="Uechi K."/>
            <person name="Horii T."/>
            <person name="Iida T."/>
            <person name="Fujita J."/>
            <person name="Nakamura S."/>
        </authorList>
    </citation>
    <scope>NUCLEOTIDE SEQUENCE [LARGE SCALE GENOMIC DNA]</scope>
    <source>
        <strain evidence="2 5">JCM 6377</strain>
    </source>
</reference>
<dbReference type="Proteomes" id="UP000220914">
    <property type="component" value="Unassembled WGS sequence"/>
</dbReference>
<feature type="transmembrane region" description="Helical" evidence="1">
    <location>
        <begin position="35"/>
        <end position="53"/>
    </location>
</feature>
<evidence type="ECO:0000313" key="2">
    <source>
        <dbReference type="EMBL" id="GFG50970.1"/>
    </source>
</evidence>
<keyword evidence="1" id="KW-0472">Membrane</keyword>
<accession>A0A2A7N0L9</accession>
<keyword evidence="4" id="KW-1185">Reference proteome</keyword>
<proteinExistence type="predicted"/>
<name>A0A2A7N0L9_MYCAG</name>
<dbReference type="EMBL" id="BLKS01000001">
    <property type="protein sequence ID" value="GFG50970.1"/>
    <property type="molecule type" value="Genomic_DNA"/>
</dbReference>
<keyword evidence="1" id="KW-1133">Transmembrane helix</keyword>
<feature type="transmembrane region" description="Helical" evidence="1">
    <location>
        <begin position="12"/>
        <end position="29"/>
    </location>
</feature>
<gene>
    <name evidence="3" type="ORF">CQY20_15825</name>
    <name evidence="2" type="ORF">MAGR_24110</name>
</gene>
<evidence type="ECO:0000313" key="3">
    <source>
        <dbReference type="EMBL" id="PEG37464.1"/>
    </source>
</evidence>
<dbReference type="OrthoDB" id="4641330at2"/>
<comment type="caution">
    <text evidence="3">The sequence shown here is derived from an EMBL/GenBank/DDBJ whole genome shotgun (WGS) entry which is preliminary data.</text>
</comment>
<keyword evidence="1" id="KW-0812">Transmembrane</keyword>
<dbReference type="EMBL" id="PDCP01000026">
    <property type="protein sequence ID" value="PEG37464.1"/>
    <property type="molecule type" value="Genomic_DNA"/>
</dbReference>
<sequence length="66" mass="7243">MASQPTDKQFRAWLWMPLIIGLILGTTVAAMTGQWWWSTVGVLVGAAVGWVGAGRPRVTNWNTSDK</sequence>
<evidence type="ECO:0000313" key="4">
    <source>
        <dbReference type="Proteomes" id="UP000220914"/>
    </source>
</evidence>
<evidence type="ECO:0000256" key="1">
    <source>
        <dbReference type="SAM" id="Phobius"/>
    </source>
</evidence>
<dbReference type="Proteomes" id="UP000465302">
    <property type="component" value="Unassembled WGS sequence"/>
</dbReference>